<dbReference type="EMBL" id="LFYT02000012">
    <property type="protein sequence ID" value="PVE42624.1"/>
    <property type="molecule type" value="Genomic_DNA"/>
</dbReference>
<dbReference type="InterPro" id="IPR005064">
    <property type="entry name" value="BUG"/>
</dbReference>
<dbReference type="Gene3D" id="3.40.190.150">
    <property type="entry name" value="Bordetella uptake gene, domain 1"/>
    <property type="match status" value="1"/>
</dbReference>
<dbReference type="InterPro" id="IPR006311">
    <property type="entry name" value="TAT_signal"/>
</dbReference>
<evidence type="ECO:0000313" key="3">
    <source>
        <dbReference type="Proteomes" id="UP000037507"/>
    </source>
</evidence>
<dbReference type="RefSeq" id="WP_053173942.1">
    <property type="nucleotide sequence ID" value="NZ_LFYT02000012.1"/>
</dbReference>
<proteinExistence type="inferred from homology"/>
<dbReference type="Pfam" id="PF03401">
    <property type="entry name" value="TctC"/>
    <property type="match status" value="1"/>
</dbReference>
<dbReference type="AlphaFoldDB" id="A0A2T7UD99"/>
<dbReference type="Gene3D" id="3.40.190.10">
    <property type="entry name" value="Periplasmic binding protein-like II"/>
    <property type="match status" value="1"/>
</dbReference>
<dbReference type="PIRSF" id="PIRSF017082">
    <property type="entry name" value="YflP"/>
    <property type="match status" value="1"/>
</dbReference>
<keyword evidence="3" id="KW-1185">Reference proteome</keyword>
<dbReference type="PROSITE" id="PS51318">
    <property type="entry name" value="TAT"/>
    <property type="match status" value="1"/>
</dbReference>
<dbReference type="SUPFAM" id="SSF53850">
    <property type="entry name" value="Periplasmic binding protein-like II"/>
    <property type="match status" value="1"/>
</dbReference>
<dbReference type="PANTHER" id="PTHR42928:SF5">
    <property type="entry name" value="BLR1237 PROTEIN"/>
    <property type="match status" value="1"/>
</dbReference>
<comment type="caution">
    <text evidence="2">The sequence shown here is derived from an EMBL/GenBank/DDBJ whole genome shotgun (WGS) entry which is preliminary data.</text>
</comment>
<sequence>MSNRREFIQSTIGAAILGSTAFQQAWAQSGLPIEQVKVLYGFPPGSSGDICARRVAEKFGGTPYSKNAGIIDSKPGAGGQIALNLLKGAPADGSVLAMTPFSAISLYPHIFKNLQYKPFEDFTPVGTASMIHHGFAVGPMVPASVKNVKDFIVWAKANPAQASYGSPAAGSTPHFIGALLGLNQNFEFKHVPYRGSVPGVTDVVGGQIACMFTPHGDFIANHKAGKMRILATSGKARSPFVPDVATFAEQGFPELTVEEWFGFYAPAKTPANVVQAANAAINAALKDKGVQDALTVVGLIPFGGTAADQLKSSQVELERWGPLIKRIGFSVDS</sequence>
<evidence type="ECO:0000313" key="2">
    <source>
        <dbReference type="EMBL" id="PVE42624.1"/>
    </source>
</evidence>
<dbReference type="InterPro" id="IPR042100">
    <property type="entry name" value="Bug_dom1"/>
</dbReference>
<reference evidence="2" key="1">
    <citation type="submission" date="2017-04" db="EMBL/GenBank/DDBJ databases">
        <title>Unexpected and diverse lifestyles within the genus Limnohabitans.</title>
        <authorList>
            <person name="Kasalicky V."/>
            <person name="Mehrshad M."/>
            <person name="Andrei S.-A."/>
            <person name="Salcher M."/>
            <person name="Kratochvilova H."/>
            <person name="Simek K."/>
            <person name="Ghai R."/>
        </authorList>
    </citation>
    <scope>NUCLEOTIDE SEQUENCE [LARGE SCALE GENOMIC DNA]</scope>
    <source>
        <strain evidence="2">II-D5</strain>
    </source>
</reference>
<comment type="similarity">
    <text evidence="1">Belongs to the UPF0065 (bug) family.</text>
</comment>
<dbReference type="OrthoDB" id="9150102at2"/>
<dbReference type="STRING" id="1293045.H663_13435"/>
<accession>A0A2T7UD99</accession>
<gene>
    <name evidence="2" type="ORF">H663_011030</name>
</gene>
<organism evidence="2 3">
    <name type="scientific">Limnohabitans planktonicus II-D5</name>
    <dbReference type="NCBI Taxonomy" id="1293045"/>
    <lineage>
        <taxon>Bacteria</taxon>
        <taxon>Pseudomonadati</taxon>
        <taxon>Pseudomonadota</taxon>
        <taxon>Betaproteobacteria</taxon>
        <taxon>Burkholderiales</taxon>
        <taxon>Comamonadaceae</taxon>
        <taxon>Limnohabitans</taxon>
    </lineage>
</organism>
<name>A0A2T7UD99_9BURK</name>
<dbReference type="PANTHER" id="PTHR42928">
    <property type="entry name" value="TRICARBOXYLATE-BINDING PROTEIN"/>
    <property type="match status" value="1"/>
</dbReference>
<protein>
    <submittedName>
        <fullName evidence="2">Twin-arginine translocation pathway signal protein</fullName>
    </submittedName>
</protein>
<evidence type="ECO:0000256" key="1">
    <source>
        <dbReference type="ARBA" id="ARBA00006987"/>
    </source>
</evidence>
<dbReference type="Proteomes" id="UP000037507">
    <property type="component" value="Unassembled WGS sequence"/>
</dbReference>